<evidence type="ECO:0000313" key="1">
    <source>
        <dbReference type="EMBL" id="BBM56047.1"/>
    </source>
</evidence>
<proteinExistence type="predicted"/>
<gene>
    <name evidence="1" type="ORF">JMUB3936_p3003</name>
</gene>
<dbReference type="AlphaFoldDB" id="A0A510KXU9"/>
<evidence type="ECO:0008006" key="3">
    <source>
        <dbReference type="Google" id="ProtNLM"/>
    </source>
</evidence>
<keyword evidence="1" id="KW-0614">Plasmid</keyword>
<dbReference type="Proteomes" id="UP000321944">
    <property type="component" value="Plasmid pJMUB3936p3"/>
</dbReference>
<evidence type="ECO:0000313" key="2">
    <source>
        <dbReference type="Proteomes" id="UP000321944"/>
    </source>
</evidence>
<dbReference type="OrthoDB" id="9970981at2"/>
<name>A0A510KXU9_9FUSO</name>
<organism evidence="1 2">
    <name type="scientific">Leptotrichia wadei</name>
    <dbReference type="NCBI Taxonomy" id="157687"/>
    <lineage>
        <taxon>Bacteria</taxon>
        <taxon>Fusobacteriati</taxon>
        <taxon>Fusobacteriota</taxon>
        <taxon>Fusobacteriia</taxon>
        <taxon>Fusobacteriales</taxon>
        <taxon>Leptotrichiaceae</taxon>
        <taxon>Leptotrichia</taxon>
    </lineage>
</organism>
<dbReference type="EMBL" id="AP019844">
    <property type="protein sequence ID" value="BBM56047.1"/>
    <property type="molecule type" value="Genomic_DNA"/>
</dbReference>
<reference evidence="1 2" key="1">
    <citation type="submission" date="2019-07" db="EMBL/GenBank/DDBJ databases">
        <title>Complete Genome Sequence of Leptotrichia wadei Strain JMUB3936.</title>
        <authorList>
            <person name="Watanabe S."/>
            <person name="Cui L."/>
        </authorList>
    </citation>
    <scope>NUCLEOTIDE SEQUENCE [LARGE SCALE GENOMIC DNA]</scope>
    <source>
        <strain evidence="1 2">JMUB3936</strain>
        <plasmid evidence="2">pjmub3936p3 dna</plasmid>
    </source>
</reference>
<protein>
    <recommendedName>
        <fullName evidence="3">Phage protein</fullName>
    </recommendedName>
</protein>
<accession>A0A510KXU9</accession>
<geneLocation type="plasmid" evidence="2">
    <name>pjmub3936p3 dna</name>
</geneLocation>
<sequence length="76" mass="9195">MTRKEIYDKIFQMLEIEQNHLLNRYEFGEIEYDNYVELSSARTEEYKEYVKDLALASDNELNEKMTFVINANLETF</sequence>
<dbReference type="RefSeq" id="WP_147004664.1">
    <property type="nucleotide sequence ID" value="NZ_AP019844.1"/>
</dbReference>